<accession>A0A0M3JTZ8</accession>
<dbReference type="InterPro" id="IPR012336">
    <property type="entry name" value="Thioredoxin-like_fold"/>
</dbReference>
<name>A0A0M3JTZ8_ANISI</name>
<comment type="catalytic activity">
    <reaction evidence="7">
        <text>[protein]-dithiol + NADP(+) = [protein]-disulfide + NADPH + H(+)</text>
        <dbReference type="Rhea" id="RHEA:18753"/>
        <dbReference type="Rhea" id="RHEA-COMP:10593"/>
        <dbReference type="Rhea" id="RHEA-COMP:10594"/>
        <dbReference type="ChEBI" id="CHEBI:15378"/>
        <dbReference type="ChEBI" id="CHEBI:29950"/>
        <dbReference type="ChEBI" id="CHEBI:50058"/>
        <dbReference type="ChEBI" id="CHEBI:57783"/>
        <dbReference type="ChEBI" id="CHEBI:58349"/>
        <dbReference type="EC" id="1.8.1.8"/>
    </reaction>
</comment>
<evidence type="ECO:0000313" key="9">
    <source>
        <dbReference type="EMBL" id="VDK44341.1"/>
    </source>
</evidence>
<evidence type="ECO:0000259" key="8">
    <source>
        <dbReference type="PROSITE" id="PS51352"/>
    </source>
</evidence>
<dbReference type="InterPro" id="IPR036249">
    <property type="entry name" value="Thioredoxin-like_sf"/>
</dbReference>
<keyword evidence="3" id="KW-0560">Oxidoreductase</keyword>
<evidence type="ECO:0000256" key="7">
    <source>
        <dbReference type="ARBA" id="ARBA00047804"/>
    </source>
</evidence>
<comment type="similarity">
    <text evidence="5">Belongs to the nucleoredoxin family.</text>
</comment>
<dbReference type="OrthoDB" id="189920at2759"/>
<keyword evidence="10" id="KW-1185">Reference proteome</keyword>
<feature type="domain" description="Thioredoxin" evidence="8">
    <location>
        <begin position="21"/>
        <end position="168"/>
    </location>
</feature>
<dbReference type="InterPro" id="IPR052259">
    <property type="entry name" value="Nucleoredoxin-like"/>
</dbReference>
<dbReference type="GO" id="GO:0047134">
    <property type="term" value="F:protein-disulfide reductase [NAD(P)H] activity"/>
    <property type="evidence" value="ECO:0007669"/>
    <property type="project" value="UniProtKB-EC"/>
</dbReference>
<dbReference type="InterPro" id="IPR013766">
    <property type="entry name" value="Thioredoxin_domain"/>
</dbReference>
<dbReference type="PANTHER" id="PTHR13871">
    <property type="entry name" value="THIOREDOXIN"/>
    <property type="match status" value="1"/>
</dbReference>
<proteinExistence type="inferred from homology"/>
<evidence type="ECO:0000313" key="11">
    <source>
        <dbReference type="WBParaSite" id="ASIM_0001153801-mRNA-1"/>
    </source>
</evidence>
<protein>
    <recommendedName>
        <fullName evidence="1">protein-disulfide reductase</fullName>
        <ecNumber evidence="1">1.8.1.8</ecNumber>
    </recommendedName>
</protein>
<dbReference type="Gene3D" id="3.40.30.10">
    <property type="entry name" value="Glutaredoxin"/>
    <property type="match status" value="1"/>
</dbReference>
<keyword evidence="2" id="KW-0677">Repeat</keyword>
<evidence type="ECO:0000313" key="10">
    <source>
        <dbReference type="Proteomes" id="UP000267096"/>
    </source>
</evidence>
<dbReference type="PROSITE" id="PS00194">
    <property type="entry name" value="THIOREDOXIN_1"/>
    <property type="match status" value="1"/>
</dbReference>
<organism evidence="11">
    <name type="scientific">Anisakis simplex</name>
    <name type="common">Herring worm</name>
    <dbReference type="NCBI Taxonomy" id="6269"/>
    <lineage>
        <taxon>Eukaryota</taxon>
        <taxon>Metazoa</taxon>
        <taxon>Ecdysozoa</taxon>
        <taxon>Nematoda</taxon>
        <taxon>Chromadorea</taxon>
        <taxon>Rhabditida</taxon>
        <taxon>Spirurina</taxon>
        <taxon>Ascaridomorpha</taxon>
        <taxon>Ascaridoidea</taxon>
        <taxon>Anisakidae</taxon>
        <taxon>Anisakis</taxon>
        <taxon>Anisakis simplex complex</taxon>
    </lineage>
</organism>
<dbReference type="WBParaSite" id="ASIM_0001153801-mRNA-1">
    <property type="protein sequence ID" value="ASIM_0001153801-mRNA-1"/>
    <property type="gene ID" value="ASIM_0001153801"/>
</dbReference>
<evidence type="ECO:0000256" key="6">
    <source>
        <dbReference type="ARBA" id="ARBA00047388"/>
    </source>
</evidence>
<evidence type="ECO:0000256" key="4">
    <source>
        <dbReference type="ARBA" id="ARBA00023027"/>
    </source>
</evidence>
<dbReference type="EC" id="1.8.1.8" evidence="1"/>
<evidence type="ECO:0000256" key="3">
    <source>
        <dbReference type="ARBA" id="ARBA00023002"/>
    </source>
</evidence>
<dbReference type="Pfam" id="PF13905">
    <property type="entry name" value="Thioredoxin_8"/>
    <property type="match status" value="1"/>
</dbReference>
<reference evidence="9 10" key="2">
    <citation type="submission" date="2018-11" db="EMBL/GenBank/DDBJ databases">
        <authorList>
            <consortium name="Pathogen Informatics"/>
        </authorList>
    </citation>
    <scope>NUCLEOTIDE SEQUENCE [LARGE SCALE GENOMIC DNA]</scope>
</reference>
<dbReference type="PANTHER" id="PTHR13871:SF18">
    <property type="entry name" value="THIOREDOXIN DOMAIN-CONTAINING PROTEIN"/>
    <property type="match status" value="1"/>
</dbReference>
<evidence type="ECO:0000256" key="1">
    <source>
        <dbReference type="ARBA" id="ARBA00012612"/>
    </source>
</evidence>
<evidence type="ECO:0000256" key="2">
    <source>
        <dbReference type="ARBA" id="ARBA00022737"/>
    </source>
</evidence>
<gene>
    <name evidence="9" type="ORF">ASIM_LOCUS11096</name>
</gene>
<reference evidence="11" key="1">
    <citation type="submission" date="2017-02" db="UniProtKB">
        <authorList>
            <consortium name="WormBaseParasite"/>
        </authorList>
    </citation>
    <scope>IDENTIFICATION</scope>
</reference>
<dbReference type="EMBL" id="UYRR01031040">
    <property type="protein sequence ID" value="VDK44341.1"/>
    <property type="molecule type" value="Genomic_DNA"/>
</dbReference>
<evidence type="ECO:0000256" key="5">
    <source>
        <dbReference type="ARBA" id="ARBA00025782"/>
    </source>
</evidence>
<dbReference type="PROSITE" id="PS51352">
    <property type="entry name" value="THIOREDOXIN_2"/>
    <property type="match status" value="1"/>
</dbReference>
<dbReference type="InterPro" id="IPR017937">
    <property type="entry name" value="Thioredoxin_CS"/>
</dbReference>
<dbReference type="Proteomes" id="UP000267096">
    <property type="component" value="Unassembled WGS sequence"/>
</dbReference>
<keyword evidence="4" id="KW-0520">NAD</keyword>
<comment type="catalytic activity">
    <reaction evidence="6">
        <text>[protein]-dithiol + NAD(+) = [protein]-disulfide + NADH + H(+)</text>
        <dbReference type="Rhea" id="RHEA:18749"/>
        <dbReference type="Rhea" id="RHEA-COMP:10593"/>
        <dbReference type="Rhea" id="RHEA-COMP:10594"/>
        <dbReference type="ChEBI" id="CHEBI:15378"/>
        <dbReference type="ChEBI" id="CHEBI:29950"/>
        <dbReference type="ChEBI" id="CHEBI:50058"/>
        <dbReference type="ChEBI" id="CHEBI:57540"/>
        <dbReference type="ChEBI" id="CHEBI:57945"/>
        <dbReference type="EC" id="1.8.1.8"/>
    </reaction>
</comment>
<dbReference type="AlphaFoldDB" id="A0A0M3JTZ8"/>
<dbReference type="SUPFAM" id="SSF52833">
    <property type="entry name" value="Thioredoxin-like"/>
    <property type="match status" value="1"/>
</dbReference>
<sequence>MALRLLSKHRILLSQSSRFYAAGADFLKDVPLMNRDGKVNVEDLKNKAIILYFSAGWCPHCRLFSPKLKKWYESAAKKEGIEVIWISRDKEAEHLVEYHEKALPNIPYIPFGDKHIKEFLEDYDVKTIPQARLVNSEGRVVEPEARNRIQEEGKEDPQKLARKFVEMV</sequence>